<dbReference type="SUPFAM" id="SSF50118">
    <property type="entry name" value="Cell growth inhibitor/plasmid maintenance toxic component"/>
    <property type="match status" value="1"/>
</dbReference>
<gene>
    <name evidence="3" type="ORF">CWATWH0003_3672</name>
</gene>
<dbReference type="GO" id="GO:0003677">
    <property type="term" value="F:DNA binding"/>
    <property type="evidence" value="ECO:0007669"/>
    <property type="project" value="InterPro"/>
</dbReference>
<evidence type="ECO:0000256" key="1">
    <source>
        <dbReference type="ARBA" id="ARBA00007521"/>
    </source>
</evidence>
<dbReference type="InterPro" id="IPR003477">
    <property type="entry name" value="PemK-like"/>
</dbReference>
<comment type="similarity">
    <text evidence="1">Belongs to the PemK/MazF family.</text>
</comment>
<protein>
    <submittedName>
        <fullName evidence="3">PemK family protein</fullName>
    </submittedName>
</protein>
<proteinExistence type="inferred from homology"/>
<organism evidence="3 4">
    <name type="scientific">Crocosphaera watsonii WH 0003</name>
    <dbReference type="NCBI Taxonomy" id="423471"/>
    <lineage>
        <taxon>Bacteria</taxon>
        <taxon>Bacillati</taxon>
        <taxon>Cyanobacteriota</taxon>
        <taxon>Cyanophyceae</taxon>
        <taxon>Oscillatoriophycideae</taxon>
        <taxon>Chroococcales</taxon>
        <taxon>Aphanothecaceae</taxon>
        <taxon>Crocosphaera</taxon>
    </lineage>
</organism>
<dbReference type="Gene3D" id="2.30.30.110">
    <property type="match status" value="1"/>
</dbReference>
<name>G5J887_CROWT</name>
<dbReference type="Pfam" id="PF02452">
    <property type="entry name" value="PemK_toxin"/>
    <property type="match status" value="1"/>
</dbReference>
<evidence type="ECO:0000256" key="2">
    <source>
        <dbReference type="ARBA" id="ARBA00022649"/>
    </source>
</evidence>
<evidence type="ECO:0000313" key="3">
    <source>
        <dbReference type="EMBL" id="EHJ11605.1"/>
    </source>
</evidence>
<sequence length="56" mass="6275">MNEEEGNLPEKSVVNVSQIFTVDKRLLSDPIGKLSEERINEIIAGIKLVLEPQELV</sequence>
<dbReference type="PATRIC" id="fig|423471.3.peg.3451"/>
<evidence type="ECO:0000313" key="4">
    <source>
        <dbReference type="Proteomes" id="UP000003477"/>
    </source>
</evidence>
<comment type="caution">
    <text evidence="3">The sequence shown here is derived from an EMBL/GenBank/DDBJ whole genome shotgun (WGS) entry which is preliminary data.</text>
</comment>
<dbReference type="Proteomes" id="UP000003477">
    <property type="component" value="Unassembled WGS sequence"/>
</dbReference>
<keyword evidence="2" id="KW-1277">Toxin-antitoxin system</keyword>
<dbReference type="InterPro" id="IPR011067">
    <property type="entry name" value="Plasmid_toxin/cell-grow_inhib"/>
</dbReference>
<dbReference type="AlphaFoldDB" id="G5J887"/>
<dbReference type="EMBL" id="AESD01000539">
    <property type="protein sequence ID" value="EHJ11605.1"/>
    <property type="molecule type" value="Genomic_DNA"/>
</dbReference>
<reference evidence="3 4" key="1">
    <citation type="journal article" date="2011" name="Front. Microbiol.">
        <title>Two Strains of Crocosphaera watsonii with Highly Conserved Genomes are Distinguished by Strain-Specific Features.</title>
        <authorList>
            <person name="Bench S.R."/>
            <person name="Ilikchyan I.N."/>
            <person name="Tripp H.J."/>
            <person name="Zehr J.P."/>
        </authorList>
    </citation>
    <scope>NUCLEOTIDE SEQUENCE [LARGE SCALE GENOMIC DNA]</scope>
    <source>
        <strain evidence="3 4">WH 0003</strain>
    </source>
</reference>
<accession>G5J887</accession>